<feature type="domain" description="Glycosyltransferase 2-like" evidence="3">
    <location>
        <begin position="59"/>
        <end position="181"/>
    </location>
</feature>
<organism evidence="4 5">
    <name type="scientific">Telmatospirillum siberiense</name>
    <dbReference type="NCBI Taxonomy" id="382514"/>
    <lineage>
        <taxon>Bacteria</taxon>
        <taxon>Pseudomonadati</taxon>
        <taxon>Pseudomonadota</taxon>
        <taxon>Alphaproteobacteria</taxon>
        <taxon>Rhodospirillales</taxon>
        <taxon>Rhodospirillaceae</taxon>
        <taxon>Telmatospirillum</taxon>
    </lineage>
</organism>
<dbReference type="Gene3D" id="3.90.550.10">
    <property type="entry name" value="Spore Coat Polysaccharide Biosynthesis Protein SpsA, Chain A"/>
    <property type="match status" value="1"/>
</dbReference>
<dbReference type="SUPFAM" id="SSF53448">
    <property type="entry name" value="Nucleotide-diphospho-sugar transferases"/>
    <property type="match status" value="1"/>
</dbReference>
<gene>
    <name evidence="4" type="ORF">CWS72_17575</name>
</gene>
<dbReference type="PANTHER" id="PTHR22916">
    <property type="entry name" value="GLYCOSYLTRANSFERASE"/>
    <property type="match status" value="1"/>
</dbReference>
<sequence>MSPISYRDLPACLSVSRGAPAVVLPEDSTMLTDVGLKMREEEDFWVSPARHSSDKISTTVVIPTFNAGPTLPRAARSVLGQTLRDIELVIVDDASTDSSWQTILGLLAEDPRVRVLRHKKNRGKSVAMNRAAAVAQGRWLAVLDADDWYHEDRLSTLTRLAERRRADMVADNQFLYDAGADQVVASAWSKDDDVWELSFDDFLIGSDAYDNFNLGMLKPVTRTDFIRKMKPAYEENVRCGEDFLHILKFYLMSGKSIIYNIPYYYYTQPFGSLSRQWSSPTRIGYDFQSVLNANQRCFQQTSHVLTRRQRMLLSARNRRLKSLDRYFRAKDAFSQRDWLATAALLTLHPMALTCLLHRLHDRLLSRPASRTIEQIATRACRLPLIVVSSQPGESDA</sequence>
<evidence type="ECO:0000313" key="5">
    <source>
        <dbReference type="Proteomes" id="UP000233293"/>
    </source>
</evidence>
<dbReference type="Pfam" id="PF00535">
    <property type="entry name" value="Glycos_transf_2"/>
    <property type="match status" value="1"/>
</dbReference>
<dbReference type="AlphaFoldDB" id="A0A2N3PS58"/>
<reference evidence="5" key="1">
    <citation type="submission" date="2017-12" db="EMBL/GenBank/DDBJ databases">
        <title>Draft genome sequence of Telmatospirillum siberiense 26-4b1T, an acidotolerant peatland alphaproteobacterium potentially involved in sulfur cycling.</title>
        <authorList>
            <person name="Hausmann B."/>
            <person name="Pjevac P."/>
            <person name="Schreck K."/>
            <person name="Herbold C.W."/>
            <person name="Daims H."/>
            <person name="Wagner M."/>
            <person name="Pester M."/>
            <person name="Loy A."/>
        </authorList>
    </citation>
    <scope>NUCLEOTIDE SEQUENCE [LARGE SCALE GENOMIC DNA]</scope>
    <source>
        <strain evidence="5">26-4b1</strain>
    </source>
</reference>
<keyword evidence="5" id="KW-1185">Reference proteome</keyword>
<evidence type="ECO:0000313" key="4">
    <source>
        <dbReference type="EMBL" id="PKU23235.1"/>
    </source>
</evidence>
<protein>
    <recommendedName>
        <fullName evidence="3">Glycosyltransferase 2-like domain-containing protein</fullName>
    </recommendedName>
</protein>
<evidence type="ECO:0000259" key="3">
    <source>
        <dbReference type="Pfam" id="PF00535"/>
    </source>
</evidence>
<keyword evidence="2" id="KW-0808">Transferase</keyword>
<name>A0A2N3PS58_9PROT</name>
<keyword evidence="1" id="KW-0328">Glycosyltransferase</keyword>
<evidence type="ECO:0000256" key="1">
    <source>
        <dbReference type="ARBA" id="ARBA00022676"/>
    </source>
</evidence>
<dbReference type="Proteomes" id="UP000233293">
    <property type="component" value="Unassembled WGS sequence"/>
</dbReference>
<dbReference type="EMBL" id="PIUM01000022">
    <property type="protein sequence ID" value="PKU23235.1"/>
    <property type="molecule type" value="Genomic_DNA"/>
</dbReference>
<proteinExistence type="predicted"/>
<dbReference type="PANTHER" id="PTHR22916:SF51">
    <property type="entry name" value="GLYCOSYLTRANSFERASE EPSH-RELATED"/>
    <property type="match status" value="1"/>
</dbReference>
<dbReference type="InterPro" id="IPR001173">
    <property type="entry name" value="Glyco_trans_2-like"/>
</dbReference>
<accession>A0A2N3PS58</accession>
<dbReference type="InterPro" id="IPR029044">
    <property type="entry name" value="Nucleotide-diphossugar_trans"/>
</dbReference>
<comment type="caution">
    <text evidence="4">The sequence shown here is derived from an EMBL/GenBank/DDBJ whole genome shotgun (WGS) entry which is preliminary data.</text>
</comment>
<dbReference type="GO" id="GO:0016758">
    <property type="term" value="F:hexosyltransferase activity"/>
    <property type="evidence" value="ECO:0007669"/>
    <property type="project" value="UniProtKB-ARBA"/>
</dbReference>
<dbReference type="CDD" id="cd00761">
    <property type="entry name" value="Glyco_tranf_GTA_type"/>
    <property type="match status" value="1"/>
</dbReference>
<evidence type="ECO:0000256" key="2">
    <source>
        <dbReference type="ARBA" id="ARBA00022679"/>
    </source>
</evidence>